<comment type="caution">
    <text evidence="1">The sequence shown here is derived from an EMBL/GenBank/DDBJ whole genome shotgun (WGS) entry which is preliminary data.</text>
</comment>
<evidence type="ECO:0008006" key="3">
    <source>
        <dbReference type="Google" id="ProtNLM"/>
    </source>
</evidence>
<dbReference type="InterPro" id="IPR021508">
    <property type="entry name" value="Gp17-like"/>
</dbReference>
<proteinExistence type="predicted"/>
<dbReference type="AlphaFoldDB" id="A0A920CT53"/>
<reference evidence="1 2" key="1">
    <citation type="submission" date="2021-03" db="EMBL/GenBank/DDBJ databases">
        <title>Antimicrobial resistance genes in bacteria isolated from Japanese honey, and their potential for conferring macrolide and lincosamide resistance in the American foulbrood pathogen Paenibacillus larvae.</title>
        <authorList>
            <person name="Okamoto M."/>
            <person name="Kumagai M."/>
            <person name="Kanamori H."/>
            <person name="Takamatsu D."/>
        </authorList>
    </citation>
    <scope>NUCLEOTIDE SEQUENCE [LARGE SCALE GENOMIC DNA]</scope>
    <source>
        <strain evidence="1 2">J34TS1</strain>
    </source>
</reference>
<dbReference type="Pfam" id="PF11367">
    <property type="entry name" value="Tail_completion_gp17"/>
    <property type="match status" value="1"/>
</dbReference>
<keyword evidence="2" id="KW-1185">Reference proteome</keyword>
<dbReference type="RefSeq" id="WP_237100159.1">
    <property type="nucleotide sequence ID" value="NZ_AP025343.1"/>
</dbReference>
<organism evidence="1 2">
    <name type="scientific">Paenibacillus azoreducens</name>
    <dbReference type="NCBI Taxonomy" id="116718"/>
    <lineage>
        <taxon>Bacteria</taxon>
        <taxon>Bacillati</taxon>
        <taxon>Bacillota</taxon>
        <taxon>Bacilli</taxon>
        <taxon>Bacillales</taxon>
        <taxon>Paenibacillaceae</taxon>
        <taxon>Paenibacillus</taxon>
    </lineage>
</organism>
<gene>
    <name evidence="1" type="ORF">J34TS1_36140</name>
</gene>
<sequence>MMIDLKPKITQALRSNAALISLLGRDTKGNVKVYAETAKEVDLPYVTIFELVNFDNKYLDDVPVSSDIHFHIDVFSAWNTGPIAVAVNQAMEDLGFIRTAAVDQNEKNTGTFHKILRYKIINYGS</sequence>
<evidence type="ECO:0000313" key="2">
    <source>
        <dbReference type="Proteomes" id="UP000682811"/>
    </source>
</evidence>
<dbReference type="Proteomes" id="UP000682811">
    <property type="component" value="Unassembled WGS sequence"/>
</dbReference>
<evidence type="ECO:0000313" key="1">
    <source>
        <dbReference type="EMBL" id="GIO48849.1"/>
    </source>
</evidence>
<name>A0A920CT53_9BACL</name>
<protein>
    <recommendedName>
        <fullName evidence="3">DUF3168 domain-containing protein</fullName>
    </recommendedName>
</protein>
<accession>A0A920CT53</accession>
<dbReference type="EMBL" id="BORT01000016">
    <property type="protein sequence ID" value="GIO48849.1"/>
    <property type="molecule type" value="Genomic_DNA"/>
</dbReference>